<dbReference type="PANTHER" id="PTHR23416">
    <property type="entry name" value="SIALIC ACID SYNTHASE-RELATED"/>
    <property type="match status" value="1"/>
</dbReference>
<dbReference type="Proteomes" id="UP000219111">
    <property type="component" value="Unassembled WGS sequence"/>
</dbReference>
<comment type="similarity">
    <text evidence="1">Belongs to the transferase hexapeptide repeat family.</text>
</comment>
<evidence type="ECO:0000313" key="6">
    <source>
        <dbReference type="EMBL" id="SOC20419.1"/>
    </source>
</evidence>
<dbReference type="GO" id="GO:0005829">
    <property type="term" value="C:cytosol"/>
    <property type="evidence" value="ECO:0007669"/>
    <property type="project" value="TreeGrafter"/>
</dbReference>
<protein>
    <submittedName>
        <fullName evidence="6">Maltose O-acetyltransferase</fullName>
    </submittedName>
</protein>
<gene>
    <name evidence="6" type="ORF">SAMN05877831_11934</name>
</gene>
<dbReference type="GO" id="GO:0008374">
    <property type="term" value="F:O-acyltransferase activity"/>
    <property type="evidence" value="ECO:0007669"/>
    <property type="project" value="TreeGrafter"/>
</dbReference>
<dbReference type="InterPro" id="IPR018357">
    <property type="entry name" value="Hexapep_transf_CS"/>
</dbReference>
<keyword evidence="2 6" id="KW-0808">Transferase</keyword>
<evidence type="ECO:0000256" key="4">
    <source>
        <dbReference type="ARBA" id="ARBA00023315"/>
    </source>
</evidence>
<dbReference type="OrthoDB" id="9815592at2"/>
<proteinExistence type="inferred from homology"/>
<keyword evidence="4" id="KW-0012">Acyltransferase</keyword>
<dbReference type="EMBL" id="OBMT01000019">
    <property type="protein sequence ID" value="SOC20419.1"/>
    <property type="molecule type" value="Genomic_DNA"/>
</dbReference>
<feature type="transmembrane region" description="Helical" evidence="5">
    <location>
        <begin position="21"/>
        <end position="42"/>
    </location>
</feature>
<dbReference type="AlphaFoldDB" id="A0A285TE69"/>
<dbReference type="PROSITE" id="PS00101">
    <property type="entry name" value="HEXAPEP_TRANSFERASES"/>
    <property type="match status" value="1"/>
</dbReference>
<evidence type="ECO:0000256" key="2">
    <source>
        <dbReference type="ARBA" id="ARBA00022679"/>
    </source>
</evidence>
<dbReference type="InterPro" id="IPR051159">
    <property type="entry name" value="Hexapeptide_acetyltransf"/>
</dbReference>
<dbReference type="InterPro" id="IPR011004">
    <property type="entry name" value="Trimer_LpxA-like_sf"/>
</dbReference>
<dbReference type="RefSeq" id="WP_141399472.1">
    <property type="nucleotide sequence ID" value="NZ_OBMT01000019.1"/>
</dbReference>
<name>A0A285TE69_9RHOB</name>
<keyword evidence="5" id="KW-0812">Transmembrane</keyword>
<keyword evidence="5" id="KW-1133">Transmembrane helix</keyword>
<evidence type="ECO:0000313" key="7">
    <source>
        <dbReference type="Proteomes" id="UP000219111"/>
    </source>
</evidence>
<dbReference type="SUPFAM" id="SSF51161">
    <property type="entry name" value="Trimeric LpxA-like enzymes"/>
    <property type="match status" value="1"/>
</dbReference>
<accession>A0A285TE69</accession>
<sequence>MNPIENDLETARSKRRFVFNMYATARQVFIGLVMVFLDFPAFNLSPLNRAKNAILSRATGAQLASDCLIRSGVRAENWRNISIGNQTYVAHSVTMHAGASIVIGEQSIIGPEVFIASRGHDPQTLHPTQAPVHIGDRVFVGARAVILPGITIGDDAIVGAGAVVARDIPPLAVAVGNPATVLKYKTAARSVWTIA</sequence>
<dbReference type="Pfam" id="PF14602">
    <property type="entry name" value="Hexapep_2"/>
    <property type="match status" value="1"/>
</dbReference>
<evidence type="ECO:0000256" key="5">
    <source>
        <dbReference type="SAM" id="Phobius"/>
    </source>
</evidence>
<keyword evidence="5" id="KW-0472">Membrane</keyword>
<evidence type="ECO:0000256" key="3">
    <source>
        <dbReference type="ARBA" id="ARBA00022737"/>
    </source>
</evidence>
<organism evidence="6 7">
    <name type="scientific">Rhodobacter maris</name>
    <dbReference type="NCBI Taxonomy" id="446682"/>
    <lineage>
        <taxon>Bacteria</taxon>
        <taxon>Pseudomonadati</taxon>
        <taxon>Pseudomonadota</taxon>
        <taxon>Alphaproteobacteria</taxon>
        <taxon>Rhodobacterales</taxon>
        <taxon>Rhodobacter group</taxon>
        <taxon>Rhodobacter</taxon>
    </lineage>
</organism>
<reference evidence="7" key="1">
    <citation type="submission" date="2017-08" db="EMBL/GenBank/DDBJ databases">
        <authorList>
            <person name="Varghese N."/>
            <person name="Submissions S."/>
        </authorList>
    </citation>
    <scope>NUCLEOTIDE SEQUENCE [LARGE SCALE GENOMIC DNA]</scope>
    <source>
        <strain evidence="7">JA276</strain>
    </source>
</reference>
<dbReference type="PANTHER" id="PTHR23416:SF23">
    <property type="entry name" value="ACETYLTRANSFERASE C18B11.09C-RELATED"/>
    <property type="match status" value="1"/>
</dbReference>
<dbReference type="Gene3D" id="2.160.10.10">
    <property type="entry name" value="Hexapeptide repeat proteins"/>
    <property type="match status" value="1"/>
</dbReference>
<dbReference type="InterPro" id="IPR001451">
    <property type="entry name" value="Hexapep"/>
</dbReference>
<keyword evidence="7" id="KW-1185">Reference proteome</keyword>
<evidence type="ECO:0000256" key="1">
    <source>
        <dbReference type="ARBA" id="ARBA00007274"/>
    </source>
</evidence>
<keyword evidence="3" id="KW-0677">Repeat</keyword>